<feature type="chain" id="PRO_5043747577" description="Apolipoprotein C-II" evidence="1">
    <location>
        <begin position="25"/>
        <end position="107"/>
    </location>
</feature>
<proteinExistence type="predicted"/>
<sequence>MHPKASVFVFCVILLMQACRPLLAQTPPPAQPDAPGLLERLAEHARKVKDTVHGLGETALDFAGAYYEEHIQPVTASYVEWASNAIIPKISDFIDRRFGTSHLGHMG</sequence>
<evidence type="ECO:0000313" key="3">
    <source>
        <dbReference type="Proteomes" id="UP000265040"/>
    </source>
</evidence>
<dbReference type="FunCoup" id="A0A7N6FA08">
    <property type="interactions" value="11"/>
</dbReference>
<reference evidence="2" key="3">
    <citation type="submission" date="2025-09" db="UniProtKB">
        <authorList>
            <consortium name="Ensembl"/>
        </authorList>
    </citation>
    <scope>IDENTIFICATION</scope>
</reference>
<accession>A0A7N6FA08</accession>
<dbReference type="GeneTree" id="ENSGT00740000117171"/>
<evidence type="ECO:0000256" key="1">
    <source>
        <dbReference type="SAM" id="SignalP"/>
    </source>
</evidence>
<reference evidence="2" key="1">
    <citation type="submission" date="2021-04" db="EMBL/GenBank/DDBJ databases">
        <authorList>
            <consortium name="Wellcome Sanger Institute Data Sharing"/>
        </authorList>
    </citation>
    <scope>NUCLEOTIDE SEQUENCE [LARGE SCALE GENOMIC DNA]</scope>
</reference>
<dbReference type="InParanoid" id="A0A7N6FA08"/>
<dbReference type="Ensembl" id="ENSATET00000056528.2">
    <property type="protein sequence ID" value="ENSATEP00000045961.2"/>
    <property type="gene ID" value="ENSATEG00000027096.2"/>
</dbReference>
<protein>
    <recommendedName>
        <fullName evidence="4">Apolipoprotein C-II</fullName>
    </recommendedName>
</protein>
<dbReference type="GeneID" id="117152969"/>
<evidence type="ECO:0008006" key="4">
    <source>
        <dbReference type="Google" id="ProtNLM"/>
    </source>
</evidence>
<name>A0A7N6FA08_ANATE</name>
<dbReference type="PROSITE" id="PS51257">
    <property type="entry name" value="PROKAR_LIPOPROTEIN"/>
    <property type="match status" value="1"/>
</dbReference>
<organism evidence="2 3">
    <name type="scientific">Anabas testudineus</name>
    <name type="common">Climbing perch</name>
    <name type="synonym">Anthias testudineus</name>
    <dbReference type="NCBI Taxonomy" id="64144"/>
    <lineage>
        <taxon>Eukaryota</taxon>
        <taxon>Metazoa</taxon>
        <taxon>Chordata</taxon>
        <taxon>Craniata</taxon>
        <taxon>Vertebrata</taxon>
        <taxon>Euteleostomi</taxon>
        <taxon>Actinopterygii</taxon>
        <taxon>Neopterygii</taxon>
        <taxon>Teleostei</taxon>
        <taxon>Neoteleostei</taxon>
        <taxon>Acanthomorphata</taxon>
        <taxon>Anabantaria</taxon>
        <taxon>Anabantiformes</taxon>
        <taxon>Anabantoidei</taxon>
        <taxon>Anabantidae</taxon>
        <taxon>Anabas</taxon>
    </lineage>
</organism>
<evidence type="ECO:0000313" key="2">
    <source>
        <dbReference type="Ensembl" id="ENSATEP00000045961.2"/>
    </source>
</evidence>
<keyword evidence="1" id="KW-0732">Signal</keyword>
<dbReference type="CTD" id="346"/>
<reference evidence="2" key="2">
    <citation type="submission" date="2025-08" db="UniProtKB">
        <authorList>
            <consortium name="Ensembl"/>
        </authorList>
    </citation>
    <scope>IDENTIFICATION</scope>
</reference>
<keyword evidence="3" id="KW-1185">Reference proteome</keyword>
<dbReference type="RefSeq" id="XP_033182297.1">
    <property type="nucleotide sequence ID" value="XM_033326406.1"/>
</dbReference>
<dbReference type="AlphaFoldDB" id="A0A7N6FA08"/>
<feature type="signal peptide" evidence="1">
    <location>
        <begin position="1"/>
        <end position="24"/>
    </location>
</feature>
<dbReference type="Proteomes" id="UP000265040">
    <property type="component" value="Chromosome 16"/>
</dbReference>